<comment type="similarity">
    <text evidence="1">Belongs to the LysR transcriptional regulatory family.</text>
</comment>
<dbReference type="Proteomes" id="UP001422759">
    <property type="component" value="Unassembled WGS sequence"/>
</dbReference>
<dbReference type="InterPro" id="IPR005119">
    <property type="entry name" value="LysR_subst-bd"/>
</dbReference>
<dbReference type="SUPFAM" id="SSF46785">
    <property type="entry name" value="Winged helix' DNA-binding domain"/>
    <property type="match status" value="1"/>
</dbReference>
<keyword evidence="2" id="KW-0805">Transcription regulation</keyword>
<name>A0ABP5LUB3_9ACTN</name>
<keyword evidence="7" id="KW-1185">Reference proteome</keyword>
<dbReference type="Pfam" id="PF03466">
    <property type="entry name" value="LysR_substrate"/>
    <property type="match status" value="1"/>
</dbReference>
<sequence>MEQLELRHLRLVCAIADTGGLRRAAALLGYSQPAVSTQLQRIEGYFGGELFLRSRVGVVPTPFGVQVVAQAREVLAQVDAIGRFPAAGTAGTGRALRLAATNTPILSGLVVRIREALPDLALTVSSVYSSAEIVELLESGALDAAIGTDYPGRELQHSDAVAHRGIVTEPSSVALPADHRLAHRSEVSLSELAEDAWFVTPDDGAGWPEVFYEACQEAGFRPATVHRFLGDLRQLQGLIAAGLGVAVVQATFRPSAGVLVKPLTGRPVWCRYVLAWQPSGVADETVETVHRCATAAYRELSLHVPHFQPWSTPGPGTPRR</sequence>
<reference evidence="7" key="1">
    <citation type="journal article" date="2019" name="Int. J. Syst. Evol. Microbiol.">
        <title>The Global Catalogue of Microorganisms (GCM) 10K type strain sequencing project: providing services to taxonomists for standard genome sequencing and annotation.</title>
        <authorList>
            <consortium name="The Broad Institute Genomics Platform"/>
            <consortium name="The Broad Institute Genome Sequencing Center for Infectious Disease"/>
            <person name="Wu L."/>
            <person name="Ma J."/>
        </authorList>
    </citation>
    <scope>NUCLEOTIDE SEQUENCE [LARGE SCALE GENOMIC DNA]</scope>
    <source>
        <strain evidence="7">JCM 14560</strain>
    </source>
</reference>
<dbReference type="SUPFAM" id="SSF53850">
    <property type="entry name" value="Periplasmic binding protein-like II"/>
    <property type="match status" value="1"/>
</dbReference>
<dbReference type="Gene3D" id="3.40.190.10">
    <property type="entry name" value="Periplasmic binding protein-like II"/>
    <property type="match status" value="2"/>
</dbReference>
<evidence type="ECO:0000259" key="5">
    <source>
        <dbReference type="PROSITE" id="PS50931"/>
    </source>
</evidence>
<dbReference type="PANTHER" id="PTHR30346:SF30">
    <property type="entry name" value="SMALL NEUTRAL PROTEASE REGULATORY PROTEIN"/>
    <property type="match status" value="1"/>
</dbReference>
<evidence type="ECO:0000256" key="4">
    <source>
        <dbReference type="ARBA" id="ARBA00023163"/>
    </source>
</evidence>
<protein>
    <submittedName>
        <fullName evidence="6">LysR family transcriptional regulator</fullName>
    </submittedName>
</protein>
<evidence type="ECO:0000256" key="2">
    <source>
        <dbReference type="ARBA" id="ARBA00023015"/>
    </source>
</evidence>
<evidence type="ECO:0000256" key="1">
    <source>
        <dbReference type="ARBA" id="ARBA00009437"/>
    </source>
</evidence>
<dbReference type="PRINTS" id="PR00039">
    <property type="entry name" value="HTHLYSR"/>
</dbReference>
<dbReference type="Gene3D" id="1.10.10.10">
    <property type="entry name" value="Winged helix-like DNA-binding domain superfamily/Winged helix DNA-binding domain"/>
    <property type="match status" value="1"/>
</dbReference>
<dbReference type="PROSITE" id="PS50931">
    <property type="entry name" value="HTH_LYSR"/>
    <property type="match status" value="1"/>
</dbReference>
<dbReference type="InterPro" id="IPR000847">
    <property type="entry name" value="LysR_HTH_N"/>
</dbReference>
<evidence type="ECO:0000313" key="6">
    <source>
        <dbReference type="EMBL" id="GAA2153518.1"/>
    </source>
</evidence>
<comment type="caution">
    <text evidence="6">The sequence shown here is derived from an EMBL/GenBank/DDBJ whole genome shotgun (WGS) entry which is preliminary data.</text>
</comment>
<evidence type="ECO:0000313" key="7">
    <source>
        <dbReference type="Proteomes" id="UP001422759"/>
    </source>
</evidence>
<organism evidence="6 7">
    <name type="scientific">Kitasatospora kazusensis</name>
    <dbReference type="NCBI Taxonomy" id="407974"/>
    <lineage>
        <taxon>Bacteria</taxon>
        <taxon>Bacillati</taxon>
        <taxon>Actinomycetota</taxon>
        <taxon>Actinomycetes</taxon>
        <taxon>Kitasatosporales</taxon>
        <taxon>Streptomycetaceae</taxon>
        <taxon>Kitasatospora</taxon>
    </lineage>
</organism>
<keyword evidence="3" id="KW-0238">DNA-binding</keyword>
<dbReference type="PANTHER" id="PTHR30346">
    <property type="entry name" value="TRANSCRIPTIONAL DUAL REGULATOR HCAR-RELATED"/>
    <property type="match status" value="1"/>
</dbReference>
<dbReference type="InterPro" id="IPR036388">
    <property type="entry name" value="WH-like_DNA-bd_sf"/>
</dbReference>
<keyword evidence="4" id="KW-0804">Transcription</keyword>
<accession>A0ABP5LUB3</accession>
<dbReference type="InterPro" id="IPR036390">
    <property type="entry name" value="WH_DNA-bd_sf"/>
</dbReference>
<dbReference type="Pfam" id="PF00126">
    <property type="entry name" value="HTH_1"/>
    <property type="match status" value="1"/>
</dbReference>
<dbReference type="EMBL" id="BAAANT010000038">
    <property type="protein sequence ID" value="GAA2153518.1"/>
    <property type="molecule type" value="Genomic_DNA"/>
</dbReference>
<feature type="domain" description="HTH lysR-type" evidence="5">
    <location>
        <begin position="4"/>
        <end position="61"/>
    </location>
</feature>
<gene>
    <name evidence="6" type="ORF">GCM10009760_51310</name>
</gene>
<evidence type="ECO:0000256" key="3">
    <source>
        <dbReference type="ARBA" id="ARBA00023125"/>
    </source>
</evidence>
<proteinExistence type="inferred from homology"/>